<protein>
    <recommendedName>
        <fullName evidence="4">Gag-like protein</fullName>
    </recommendedName>
</protein>
<dbReference type="OrthoDB" id="8197297at2759"/>
<keyword evidence="3" id="KW-1185">Reference proteome</keyword>
<dbReference type="Proteomes" id="UP000792457">
    <property type="component" value="Unassembled WGS sequence"/>
</dbReference>
<dbReference type="AlphaFoldDB" id="A0A8K0KFX0"/>
<name>A0A8K0KFX0_LADFU</name>
<gene>
    <name evidence="2" type="ORF">J437_LFUL015004</name>
</gene>
<evidence type="ECO:0000256" key="1">
    <source>
        <dbReference type="SAM" id="MobiDB-lite"/>
    </source>
</evidence>
<evidence type="ECO:0000313" key="2">
    <source>
        <dbReference type="EMBL" id="KAG8234504.1"/>
    </source>
</evidence>
<reference evidence="2" key="1">
    <citation type="submission" date="2013-04" db="EMBL/GenBank/DDBJ databases">
        <authorList>
            <person name="Qu J."/>
            <person name="Murali S.C."/>
            <person name="Bandaranaike D."/>
            <person name="Bellair M."/>
            <person name="Blankenburg K."/>
            <person name="Chao H."/>
            <person name="Dinh H."/>
            <person name="Doddapaneni H."/>
            <person name="Downs B."/>
            <person name="Dugan-Rocha S."/>
            <person name="Elkadiri S."/>
            <person name="Gnanaolivu R.D."/>
            <person name="Hernandez B."/>
            <person name="Javaid M."/>
            <person name="Jayaseelan J.C."/>
            <person name="Lee S."/>
            <person name="Li M."/>
            <person name="Ming W."/>
            <person name="Munidasa M."/>
            <person name="Muniz J."/>
            <person name="Nguyen L."/>
            <person name="Ongeri F."/>
            <person name="Osuji N."/>
            <person name="Pu L.-L."/>
            <person name="Puazo M."/>
            <person name="Qu C."/>
            <person name="Quiroz J."/>
            <person name="Raj R."/>
            <person name="Weissenberger G."/>
            <person name="Xin Y."/>
            <person name="Zou X."/>
            <person name="Han Y."/>
            <person name="Richards S."/>
            <person name="Worley K."/>
            <person name="Muzny D."/>
            <person name="Gibbs R."/>
        </authorList>
    </citation>
    <scope>NUCLEOTIDE SEQUENCE</scope>
    <source>
        <strain evidence="2">Sampled in the wild</strain>
    </source>
</reference>
<proteinExistence type="predicted"/>
<comment type="caution">
    <text evidence="2">The sequence shown here is derived from an EMBL/GenBank/DDBJ whole genome shotgun (WGS) entry which is preliminary data.</text>
</comment>
<organism evidence="2 3">
    <name type="scientific">Ladona fulva</name>
    <name type="common">Scarce chaser dragonfly</name>
    <name type="synonym">Libellula fulva</name>
    <dbReference type="NCBI Taxonomy" id="123851"/>
    <lineage>
        <taxon>Eukaryota</taxon>
        <taxon>Metazoa</taxon>
        <taxon>Ecdysozoa</taxon>
        <taxon>Arthropoda</taxon>
        <taxon>Hexapoda</taxon>
        <taxon>Insecta</taxon>
        <taxon>Pterygota</taxon>
        <taxon>Palaeoptera</taxon>
        <taxon>Odonata</taxon>
        <taxon>Epiprocta</taxon>
        <taxon>Anisoptera</taxon>
        <taxon>Libelluloidea</taxon>
        <taxon>Libellulidae</taxon>
        <taxon>Ladona</taxon>
    </lineage>
</organism>
<reference evidence="2" key="2">
    <citation type="submission" date="2017-10" db="EMBL/GenBank/DDBJ databases">
        <title>Ladona fulva Genome sequencing and assembly.</title>
        <authorList>
            <person name="Murali S."/>
            <person name="Richards S."/>
            <person name="Bandaranaike D."/>
            <person name="Bellair M."/>
            <person name="Blankenburg K."/>
            <person name="Chao H."/>
            <person name="Dinh H."/>
            <person name="Doddapaneni H."/>
            <person name="Dugan-Rocha S."/>
            <person name="Elkadiri S."/>
            <person name="Gnanaolivu R."/>
            <person name="Hernandez B."/>
            <person name="Skinner E."/>
            <person name="Javaid M."/>
            <person name="Lee S."/>
            <person name="Li M."/>
            <person name="Ming W."/>
            <person name="Munidasa M."/>
            <person name="Muniz J."/>
            <person name="Nguyen L."/>
            <person name="Hughes D."/>
            <person name="Osuji N."/>
            <person name="Pu L.-L."/>
            <person name="Puazo M."/>
            <person name="Qu C."/>
            <person name="Quiroz J."/>
            <person name="Raj R."/>
            <person name="Weissenberger G."/>
            <person name="Xin Y."/>
            <person name="Zou X."/>
            <person name="Han Y."/>
            <person name="Worley K."/>
            <person name="Muzny D."/>
            <person name="Gibbs R."/>
        </authorList>
    </citation>
    <scope>NUCLEOTIDE SEQUENCE</scope>
    <source>
        <strain evidence="2">Sampled in the wild</strain>
    </source>
</reference>
<feature type="region of interest" description="Disordered" evidence="1">
    <location>
        <begin position="397"/>
        <end position="424"/>
    </location>
</feature>
<sequence>MDYVMRNLTAGLDVDEIKAELEALHFNVISVTPMFTTRPTKQQQLGGLTHVDKRQVPMYKITESPDNDFEKFKNLHALFDPRIEIRPFTKPVQPSQRMRCMQFGHTKNICNLPANCSKCGQKHPIAECPSDINAPAKCYHCGQGHTATYRGCPVSLKLKENMKTRIINKRSAAAPPTTEKTFPPLDPPKKTYCQSIQQPTQSFDLHFADEDENDYLMKQFLIVWSKRNVDYVMRNLTAGLDVDEIKAELEALHFNDISVTPMFTTRATKQQQLEGLTHLEKRQVPMYKITESPDNDFEEFKNLHTLFDPRIEIRPFAKPLQPSQCMRCMQFGHTKNICNLPANCSKCGQNHPIGECPSDINAPAKCYHCVQGHTATYKGCPVSLKLKETMKTRIINKRSAAAPPTTEKSFPPLDPPKKTYCQSIQQPTQSFDLHFPDEDENDDLMN</sequence>
<dbReference type="EMBL" id="KZ308820">
    <property type="protein sequence ID" value="KAG8234504.1"/>
    <property type="molecule type" value="Genomic_DNA"/>
</dbReference>
<evidence type="ECO:0000313" key="3">
    <source>
        <dbReference type="Proteomes" id="UP000792457"/>
    </source>
</evidence>
<evidence type="ECO:0008006" key="4">
    <source>
        <dbReference type="Google" id="ProtNLM"/>
    </source>
</evidence>
<accession>A0A8K0KFX0</accession>